<proteinExistence type="predicted"/>
<accession>A0A6A4WP57</accession>
<dbReference type="InterPro" id="IPR007527">
    <property type="entry name" value="Znf_SWIM"/>
</dbReference>
<gene>
    <name evidence="8" type="ORF">FJT64_002197</name>
    <name evidence="5" type="ORF">FJT64_006882</name>
    <name evidence="4" type="ORF">FJT64_008868</name>
    <name evidence="7" type="ORF">FJT64_023054</name>
    <name evidence="6" type="ORF">FJT64_024038</name>
</gene>
<evidence type="ECO:0000313" key="7">
    <source>
        <dbReference type="EMBL" id="KAF0305313.1"/>
    </source>
</evidence>
<dbReference type="Pfam" id="PF10551">
    <property type="entry name" value="MULE"/>
    <property type="match status" value="1"/>
</dbReference>
<sequence length="755" mass="83960">MEHSFFQQDHFQVIWKADAKYILCEKLDMIPDLEPELMEGTTVAYRCPASKESALQWIQLYQEAANITLTTNRSTDPCAAYELRVTCNKKPHNHAVDNAAALRHRRVSELTKARLMELFQHHHSPSTALETLKLQLQEEHGSAYPSVAADRAIVPDRMAVYYLYYKHCRERYPASTQEETMDLIRHMKDVRTAVSVEDGETVIAAVTPLMERVHTLPDAGEVVFVDASGGMDRHGQRVFLLMCWSPAGGLPLGVIVSTSETEAVVDKAFRLLVGILPDGAFGGRGRRGPLCFMTDDCQAERNALSAVWPEARLLLCTFHVLQAVWRWLHNGKHGIDKQHRQAIMALAKQLVYANNEAEIATTMELVATEWGERYPLLDQYLQGFAARRQEWALCLRTDVPTRGHNTNNIVESAFRVLKDSVLYRTRAFNLLQLFDFVTVQLSKHYARRACDVANGRQRAAPVRGGTSQETGTVTQVFCMTRELIEVTEFTYQVKSLTSVGITYLVDLNVGACTCRMNRRTGGCKHLRAVRQQTGAVPEATATKETRRALMDIAMGTSQQLPGNWFDPLVAEPSTSSPPVPTPASAPGVAQPQPSPSPEEYDDDAMDFEDPAAAAAAVSGAEQRRSDDRTRQTVAFIQEWAAFMCEAVVQDDTWERAAAAFQQRWGQLPTAGRQSALHQFGGAQGCRRNATQIPVQPTSTARRTSTNVRGRARWPAGRPCRSARTGEHGYVAASARRSAAPHSLATCVDQNRPLGR</sequence>
<evidence type="ECO:0000256" key="1">
    <source>
        <dbReference type="PROSITE-ProRule" id="PRU00325"/>
    </source>
</evidence>
<keyword evidence="1" id="KW-0863">Zinc-finger</keyword>
<keyword evidence="1" id="KW-0479">Metal-binding</keyword>
<evidence type="ECO:0000313" key="9">
    <source>
        <dbReference type="Proteomes" id="UP000440578"/>
    </source>
</evidence>
<evidence type="ECO:0000313" key="5">
    <source>
        <dbReference type="EMBL" id="KAF0295638.1"/>
    </source>
</evidence>
<keyword evidence="9" id="KW-1185">Reference proteome</keyword>
<dbReference type="InterPro" id="IPR018289">
    <property type="entry name" value="MULE_transposase_dom"/>
</dbReference>
<dbReference type="EMBL" id="VIIS01000874">
    <property type="protein sequence ID" value="KAF0304074.1"/>
    <property type="molecule type" value="Genomic_DNA"/>
</dbReference>
<dbReference type="GO" id="GO:0008270">
    <property type="term" value="F:zinc ion binding"/>
    <property type="evidence" value="ECO:0007669"/>
    <property type="project" value="UniProtKB-KW"/>
</dbReference>
<name>A0A6A4WP57_AMPAM</name>
<dbReference type="Proteomes" id="UP000440578">
    <property type="component" value="Unassembled WGS sequence"/>
</dbReference>
<feature type="domain" description="SWIM-type" evidence="3">
    <location>
        <begin position="503"/>
        <end position="534"/>
    </location>
</feature>
<dbReference type="PANTHER" id="PTHR35385:SF2">
    <property type="entry name" value="PROTEIN B, PUTATIVE-RELATED"/>
    <property type="match status" value="1"/>
</dbReference>
<comment type="caution">
    <text evidence="8">The sequence shown here is derived from an EMBL/GenBank/DDBJ whole genome shotgun (WGS) entry which is preliminary data.</text>
</comment>
<dbReference type="OrthoDB" id="8112855at2759"/>
<evidence type="ECO:0000313" key="8">
    <source>
        <dbReference type="EMBL" id="KAF0307853.1"/>
    </source>
</evidence>
<organism evidence="8 9">
    <name type="scientific">Amphibalanus amphitrite</name>
    <name type="common">Striped barnacle</name>
    <name type="synonym">Balanus amphitrite</name>
    <dbReference type="NCBI Taxonomy" id="1232801"/>
    <lineage>
        <taxon>Eukaryota</taxon>
        <taxon>Metazoa</taxon>
        <taxon>Ecdysozoa</taxon>
        <taxon>Arthropoda</taxon>
        <taxon>Crustacea</taxon>
        <taxon>Multicrustacea</taxon>
        <taxon>Cirripedia</taxon>
        <taxon>Thoracica</taxon>
        <taxon>Thoracicalcarea</taxon>
        <taxon>Balanomorpha</taxon>
        <taxon>Balanoidea</taxon>
        <taxon>Balanidae</taxon>
        <taxon>Amphibalaninae</taxon>
        <taxon>Amphibalanus</taxon>
    </lineage>
</organism>
<evidence type="ECO:0000313" key="6">
    <source>
        <dbReference type="EMBL" id="KAF0304074.1"/>
    </source>
</evidence>
<dbReference type="PROSITE" id="PS50966">
    <property type="entry name" value="ZF_SWIM"/>
    <property type="match status" value="1"/>
</dbReference>
<dbReference type="EMBL" id="VIIS01001758">
    <property type="protein sequence ID" value="KAF0293233.1"/>
    <property type="molecule type" value="Genomic_DNA"/>
</dbReference>
<protein>
    <recommendedName>
        <fullName evidence="3">SWIM-type domain-containing protein</fullName>
    </recommendedName>
</protein>
<evidence type="ECO:0000313" key="4">
    <source>
        <dbReference type="EMBL" id="KAF0293233.1"/>
    </source>
</evidence>
<evidence type="ECO:0000256" key="2">
    <source>
        <dbReference type="SAM" id="MobiDB-lite"/>
    </source>
</evidence>
<dbReference type="EMBL" id="VIIS01000536">
    <property type="protein sequence ID" value="KAF0307853.1"/>
    <property type="molecule type" value="Genomic_DNA"/>
</dbReference>
<dbReference type="EMBL" id="VIIS01001606">
    <property type="protein sequence ID" value="KAF0295638.1"/>
    <property type="molecule type" value="Genomic_DNA"/>
</dbReference>
<feature type="region of interest" description="Disordered" evidence="2">
    <location>
        <begin position="563"/>
        <end position="604"/>
    </location>
</feature>
<dbReference type="EMBL" id="VIIS01000768">
    <property type="protein sequence ID" value="KAF0305313.1"/>
    <property type="molecule type" value="Genomic_DNA"/>
</dbReference>
<keyword evidence="1" id="KW-0862">Zinc</keyword>
<reference evidence="8 9" key="1">
    <citation type="submission" date="2019-07" db="EMBL/GenBank/DDBJ databases">
        <title>Draft genome assembly of a fouling barnacle, Amphibalanus amphitrite (Darwin, 1854): The first reference genome for Thecostraca.</title>
        <authorList>
            <person name="Kim W."/>
        </authorList>
    </citation>
    <scope>NUCLEOTIDE SEQUENCE [LARGE SCALE GENOMIC DNA]</scope>
    <source>
        <strain evidence="8">SNU_AA5</strain>
        <tissue evidence="8">Soma without cirri and trophi</tissue>
    </source>
</reference>
<evidence type="ECO:0000259" key="3">
    <source>
        <dbReference type="PROSITE" id="PS50966"/>
    </source>
</evidence>
<dbReference type="AlphaFoldDB" id="A0A6A4WP57"/>
<dbReference type="PANTHER" id="PTHR35385">
    <property type="entry name" value="PROTEIN B, PUTATIVE-RELATED-RELATED"/>
    <property type="match status" value="1"/>
</dbReference>